<evidence type="ECO:0000313" key="3">
    <source>
        <dbReference type="Proteomes" id="UP000576209"/>
    </source>
</evidence>
<feature type="domain" description="Lon N-terminal" evidence="1">
    <location>
        <begin position="4"/>
        <end position="182"/>
    </location>
</feature>
<sequence length="211" mass="24531">MEHQLALFPLQLVVFPGETLNLHIFEPRYRQLIEDADREGIRFGIPTVIDGRLRPVATEVSLTEVAKRYPSGESDVRTRGERIFYLTDYDRIAPGKPYPGGRVRYLPLEEEEDPAINARIVALTLEIYRQLKVGREIRTVDEGFRTYDIAHYVGFTLEQEYNFLTLIAAADRQRYLLEHLGQMKPHLGDPLRIRERALLNGHFKELRPPDF</sequence>
<dbReference type="SMART" id="SM00464">
    <property type="entry name" value="LON"/>
    <property type="match status" value="1"/>
</dbReference>
<evidence type="ECO:0000259" key="1">
    <source>
        <dbReference type="SMART" id="SM00464"/>
    </source>
</evidence>
<protein>
    <recommendedName>
        <fullName evidence="1">Lon N-terminal domain-containing protein</fullName>
    </recommendedName>
</protein>
<dbReference type="SUPFAM" id="SSF88697">
    <property type="entry name" value="PUA domain-like"/>
    <property type="match status" value="1"/>
</dbReference>
<gene>
    <name evidence="2" type="ORF">GGR28_003657</name>
</gene>
<dbReference type="InterPro" id="IPR046336">
    <property type="entry name" value="Lon_prtase_N_sf"/>
</dbReference>
<dbReference type="InterPro" id="IPR015947">
    <property type="entry name" value="PUA-like_sf"/>
</dbReference>
<dbReference type="Gene3D" id="2.30.130.40">
    <property type="entry name" value="LON domain-like"/>
    <property type="match status" value="1"/>
</dbReference>
<dbReference type="InterPro" id="IPR003111">
    <property type="entry name" value="Lon_prtase_N"/>
</dbReference>
<dbReference type="RefSeq" id="WP_183497244.1">
    <property type="nucleotide sequence ID" value="NZ_JACIFF010000011.1"/>
</dbReference>
<comment type="caution">
    <text evidence="2">The sequence shown here is derived from an EMBL/GenBank/DDBJ whole genome shotgun (WGS) entry which is preliminary data.</text>
</comment>
<proteinExistence type="predicted"/>
<reference evidence="2 3" key="1">
    <citation type="submission" date="2020-08" db="EMBL/GenBank/DDBJ databases">
        <title>Genomic Encyclopedia of Type Strains, Phase IV (KMG-IV): sequencing the most valuable type-strain genomes for metagenomic binning, comparative biology and taxonomic classification.</title>
        <authorList>
            <person name="Goeker M."/>
        </authorList>
    </citation>
    <scope>NUCLEOTIDE SEQUENCE [LARGE SCALE GENOMIC DNA]</scope>
    <source>
        <strain evidence="2 3">DSM 105137</strain>
    </source>
</reference>
<dbReference type="Proteomes" id="UP000576209">
    <property type="component" value="Unassembled WGS sequence"/>
</dbReference>
<accession>A0A840EJG7</accession>
<dbReference type="AlphaFoldDB" id="A0A840EJG7"/>
<organism evidence="2 3">
    <name type="scientific">Neolewinella aquimaris</name>
    <dbReference type="NCBI Taxonomy" id="1835722"/>
    <lineage>
        <taxon>Bacteria</taxon>
        <taxon>Pseudomonadati</taxon>
        <taxon>Bacteroidota</taxon>
        <taxon>Saprospiria</taxon>
        <taxon>Saprospirales</taxon>
        <taxon>Lewinellaceae</taxon>
        <taxon>Neolewinella</taxon>
    </lineage>
</organism>
<evidence type="ECO:0000313" key="2">
    <source>
        <dbReference type="EMBL" id="MBB4081016.1"/>
    </source>
</evidence>
<keyword evidence="3" id="KW-1185">Reference proteome</keyword>
<name>A0A840EJG7_9BACT</name>
<dbReference type="Pfam" id="PF02190">
    <property type="entry name" value="LON_substr_bdg"/>
    <property type="match status" value="1"/>
</dbReference>
<dbReference type="EMBL" id="JACIFF010000011">
    <property type="protein sequence ID" value="MBB4081016.1"/>
    <property type="molecule type" value="Genomic_DNA"/>
</dbReference>